<dbReference type="InterPro" id="IPR000209">
    <property type="entry name" value="Peptidase_S8/S53_dom"/>
</dbReference>
<dbReference type="EMBL" id="JAETXX010000001">
    <property type="protein sequence ID" value="MCF8713714.1"/>
    <property type="molecule type" value="Genomic_DNA"/>
</dbReference>
<dbReference type="CDD" id="cd04842">
    <property type="entry name" value="Peptidases_S8_Kp43_protease"/>
    <property type="match status" value="1"/>
</dbReference>
<feature type="active site" description="Charge relay system" evidence="6">
    <location>
        <position position="126"/>
    </location>
</feature>
<dbReference type="InterPro" id="IPR015500">
    <property type="entry name" value="Peptidase_S8_subtilisin-rel"/>
</dbReference>
<dbReference type="Gene3D" id="3.40.50.200">
    <property type="entry name" value="Peptidase S8/S53 domain"/>
    <property type="match status" value="1"/>
</dbReference>
<evidence type="ECO:0000256" key="4">
    <source>
        <dbReference type="ARBA" id="ARBA00022801"/>
    </source>
</evidence>
<dbReference type="InterPro" id="IPR036116">
    <property type="entry name" value="FN3_sf"/>
</dbReference>
<dbReference type="Pfam" id="PF00082">
    <property type="entry name" value="Peptidase_S8"/>
    <property type="match status" value="1"/>
</dbReference>
<keyword evidence="5 6" id="KW-0720">Serine protease</keyword>
<dbReference type="PROSITE" id="PS00138">
    <property type="entry name" value="SUBTILASE_SER"/>
    <property type="match status" value="1"/>
</dbReference>
<dbReference type="InterPro" id="IPR008979">
    <property type="entry name" value="Galactose-bd-like_sf"/>
</dbReference>
<dbReference type="PANTHER" id="PTHR43399:SF4">
    <property type="entry name" value="CELL WALL-ASSOCIATED PROTEASE"/>
    <property type="match status" value="1"/>
</dbReference>
<evidence type="ECO:0000256" key="3">
    <source>
        <dbReference type="ARBA" id="ARBA00022729"/>
    </source>
</evidence>
<dbReference type="SUPFAM" id="SSF52743">
    <property type="entry name" value="Subtilisin-like"/>
    <property type="match status" value="1"/>
</dbReference>
<comment type="similarity">
    <text evidence="1 6">Belongs to the peptidase S8 family.</text>
</comment>
<evidence type="ECO:0000313" key="8">
    <source>
        <dbReference type="EMBL" id="MCF8713714.1"/>
    </source>
</evidence>
<dbReference type="PROSITE" id="PS51892">
    <property type="entry name" value="SUBTILASE"/>
    <property type="match status" value="1"/>
</dbReference>
<keyword evidence="4 6" id="KW-0378">Hydrolase</keyword>
<dbReference type="InterPro" id="IPR026444">
    <property type="entry name" value="Secre_tail"/>
</dbReference>
<feature type="domain" description="Fibronectin type-III" evidence="7">
    <location>
        <begin position="551"/>
        <end position="642"/>
    </location>
</feature>
<protein>
    <submittedName>
        <fullName evidence="8">S8 family serine peptidase</fullName>
    </submittedName>
</protein>
<dbReference type="InterPro" id="IPR013783">
    <property type="entry name" value="Ig-like_fold"/>
</dbReference>
<dbReference type="Gene3D" id="2.60.40.10">
    <property type="entry name" value="Immunoglobulins"/>
    <property type="match status" value="2"/>
</dbReference>
<dbReference type="Proteomes" id="UP000829517">
    <property type="component" value="Unassembled WGS sequence"/>
</dbReference>
<keyword evidence="3" id="KW-0732">Signal</keyword>
<evidence type="ECO:0000256" key="5">
    <source>
        <dbReference type="ARBA" id="ARBA00022825"/>
    </source>
</evidence>
<dbReference type="PANTHER" id="PTHR43399">
    <property type="entry name" value="SUBTILISIN-RELATED"/>
    <property type="match status" value="1"/>
</dbReference>
<proteinExistence type="inferred from homology"/>
<gene>
    <name evidence="8" type="ORF">JM658_02650</name>
</gene>
<name>A0ABS9IZZ5_9FLAO</name>
<dbReference type="SUPFAM" id="SSF49785">
    <property type="entry name" value="Galactose-binding domain-like"/>
    <property type="match status" value="1"/>
</dbReference>
<accession>A0ABS9IZZ5</accession>
<dbReference type="PRINTS" id="PR00723">
    <property type="entry name" value="SUBTILISIN"/>
</dbReference>
<evidence type="ECO:0000313" key="9">
    <source>
        <dbReference type="Proteomes" id="UP000829517"/>
    </source>
</evidence>
<dbReference type="CDD" id="cd00063">
    <property type="entry name" value="FN3"/>
    <property type="match status" value="2"/>
</dbReference>
<dbReference type="Gene3D" id="2.60.120.380">
    <property type="match status" value="1"/>
</dbReference>
<feature type="domain" description="Fibronectin type-III" evidence="7">
    <location>
        <begin position="649"/>
        <end position="734"/>
    </location>
</feature>
<dbReference type="InterPro" id="IPR036852">
    <property type="entry name" value="Peptidase_S8/S53_dom_sf"/>
</dbReference>
<evidence type="ECO:0000256" key="6">
    <source>
        <dbReference type="PROSITE-ProRule" id="PRU01240"/>
    </source>
</evidence>
<dbReference type="SMART" id="SM00060">
    <property type="entry name" value="FN3"/>
    <property type="match status" value="2"/>
</dbReference>
<reference evidence="8 9" key="1">
    <citation type="submission" date="2021-01" db="EMBL/GenBank/DDBJ databases">
        <title>Genome sequencing of Joostella atrarenae M1-2 (= KCTC 23194).</title>
        <authorList>
            <person name="Zakaria M.R."/>
            <person name="Lam M.Q."/>
            <person name="Chong C.S."/>
        </authorList>
    </citation>
    <scope>NUCLEOTIDE SEQUENCE [LARGE SCALE GENOMIC DNA]</scope>
    <source>
        <strain evidence="8 9">M1-2</strain>
    </source>
</reference>
<keyword evidence="2 6" id="KW-0645">Protease</keyword>
<comment type="caution">
    <text evidence="8">The sequence shown here is derived from an EMBL/GenBank/DDBJ whole genome shotgun (WGS) entry which is preliminary data.</text>
</comment>
<dbReference type="SUPFAM" id="SSF49265">
    <property type="entry name" value="Fibronectin type III"/>
    <property type="match status" value="1"/>
</dbReference>
<evidence type="ECO:0000256" key="2">
    <source>
        <dbReference type="ARBA" id="ARBA00022670"/>
    </source>
</evidence>
<dbReference type="InterPro" id="IPR051048">
    <property type="entry name" value="Peptidase_S8/S53_subtilisin"/>
</dbReference>
<sequence>MSITVMVVLLLNVQKVTAQHKFQKDTHIEQSQSTNLKSISKKFRNNTLLQKEQAKRMAVSKGWKLTEELPNGGLMELERIGPDGAPIYYTTFNDNVVHASRSNSLYNTGDLHLDVDGIGMHVGVWDSGNALMTHQEFTGRVQSGDNSSRTSGHATHVLGTIMAAGVDQKAKGVAYNAEGVTFDWSNDEAEVAEAAANGLLLSNHSYGISGKTIPDWYFGAYIYQAQEWDEIMYNAPYYLMVTAAGNTQQYQYNEAPNVGTPADANDLLLGYAVSKNGLTVAAADNVVLDENNNLLSSEIASFSNFGPTDDGRIKPDITGEGVDVYSAYDNNDTSYVSQSGTSMAAPGVTGALLLLQQYYRETHGTFMRAATLKGLTLHTADEAGNFPGPDYKFGWGIINTRKAAQTISKAGFESEIIEESLNDGQTYSFTVDAEEGQTLMASVSWTDLPNPVKNEGDLNDDSAVLVNDLDIVITKDGEDAVYYPWKLSVATANTGAQQGINNVDPFEKIEIPNASGTYTITITHKGKLANNKQDFSVVLTGIKSSACTLDTPQKLTSTEITETSANLEWEMVEDAIYEVAYRPQANNKSSETTWETILVTENNNKIESLSQNTIYEWKVRTLCSELAESDYSTVKDFKTKFIDTEAPSVVKNLSASSISQSSLNLNWGQAADNVATVAYEVYMDGIMIDVVTENKVTVNGLQADTNYIFTVIAKDEANNTSENSDEYNVKTLSEERLTAIIASNDFEKGIGQWTAAGVWGASKGKYSLDNSIAASSRETGLASIYTPKMNVLPYEKLTLDFFILATAIKNNDKVVVSINNGNGWNVLDEYSVNDELENGYFYQATLSVTNSEFKFSENTQFKIETQIYNETTSVYIDNVTVKGYINSASKESVLDRLAAMDASELLETAEDITRISVYPNPAVDNIMINGLSETNDAYQIYNATGNIVASGNGYNKRINVSNFPTGLYVVRVQENGKMTGAKFLKN</sequence>
<dbReference type="InterPro" id="IPR023828">
    <property type="entry name" value="Peptidase_S8_Ser-AS"/>
</dbReference>
<dbReference type="PROSITE" id="PS50853">
    <property type="entry name" value="FN3"/>
    <property type="match status" value="2"/>
</dbReference>
<dbReference type="NCBIfam" id="TIGR04183">
    <property type="entry name" value="Por_Secre_tail"/>
    <property type="match status" value="1"/>
</dbReference>
<keyword evidence="9" id="KW-1185">Reference proteome</keyword>
<feature type="active site" description="Charge relay system" evidence="6">
    <location>
        <position position="342"/>
    </location>
</feature>
<dbReference type="Pfam" id="PF18962">
    <property type="entry name" value="Por_Secre_tail"/>
    <property type="match status" value="1"/>
</dbReference>
<dbReference type="Pfam" id="PF00041">
    <property type="entry name" value="fn3"/>
    <property type="match status" value="1"/>
</dbReference>
<dbReference type="Gene3D" id="2.60.120.260">
    <property type="entry name" value="Galactose-binding domain-like"/>
    <property type="match status" value="1"/>
</dbReference>
<feature type="active site" description="Charge relay system" evidence="6">
    <location>
        <position position="153"/>
    </location>
</feature>
<dbReference type="InterPro" id="IPR034058">
    <property type="entry name" value="TagA/B/C/D_pept_dom"/>
</dbReference>
<evidence type="ECO:0000259" key="7">
    <source>
        <dbReference type="PROSITE" id="PS50853"/>
    </source>
</evidence>
<dbReference type="InterPro" id="IPR003961">
    <property type="entry name" value="FN3_dom"/>
</dbReference>
<organism evidence="8 9">
    <name type="scientific">Joostella atrarenae</name>
    <dbReference type="NCBI Taxonomy" id="679257"/>
    <lineage>
        <taxon>Bacteria</taxon>
        <taxon>Pseudomonadati</taxon>
        <taxon>Bacteroidota</taxon>
        <taxon>Flavobacteriia</taxon>
        <taxon>Flavobacteriales</taxon>
        <taxon>Flavobacteriaceae</taxon>
        <taxon>Joostella</taxon>
    </lineage>
</organism>
<evidence type="ECO:0000256" key="1">
    <source>
        <dbReference type="ARBA" id="ARBA00011073"/>
    </source>
</evidence>